<proteinExistence type="predicted"/>
<dbReference type="Proteomes" id="UP000192359">
    <property type="component" value="Unassembled WGS sequence"/>
</dbReference>
<name>A0A1Y1RRP2_9MICC</name>
<evidence type="ECO:0000313" key="2">
    <source>
        <dbReference type="EMBL" id="ORC22060.1"/>
    </source>
</evidence>
<evidence type="ECO:0000313" key="3">
    <source>
        <dbReference type="Proteomes" id="UP000192359"/>
    </source>
</evidence>
<evidence type="ECO:0000259" key="1">
    <source>
        <dbReference type="Pfam" id="PF16571"/>
    </source>
</evidence>
<accession>A0A1Y1RRP2</accession>
<gene>
    <name evidence="2" type="ORF">A7979_00655</name>
</gene>
<dbReference type="RefSeq" id="WP_083091114.1">
    <property type="nucleotide sequence ID" value="NZ_LXWF01000011.1"/>
</dbReference>
<dbReference type="InterPro" id="IPR032330">
    <property type="entry name" value="EF-G-binding_C"/>
</dbReference>
<feature type="domain" description="Elongation factor G-binding protein C-terminal treble-clef zinc-finger" evidence="1">
    <location>
        <begin position="9"/>
        <end position="158"/>
    </location>
</feature>
<dbReference type="Pfam" id="PF16571">
    <property type="entry name" value="FBP_C"/>
    <property type="match status" value="1"/>
</dbReference>
<keyword evidence="3" id="KW-1185">Reference proteome</keyword>
<sequence>MQELTEAAVRSSFINCSKGEAKRLNLPSLKDQNWDDLIFLSWLDPKSPLKGCLVVEHEGQVQGVLLQKSKAQSKAAQMCQFCLTLHPGSGISLYTAARPGESGRRGNTIGTYLCSNLACTDYVRGKKKPAGIRQMDETLSLEERIARTRDNAVRFIERLVEGAA</sequence>
<dbReference type="OrthoDB" id="4171838at2"/>
<comment type="caution">
    <text evidence="2">The sequence shown here is derived from an EMBL/GenBank/DDBJ whole genome shotgun (WGS) entry which is preliminary data.</text>
</comment>
<organism evidence="2 3">
    <name type="scientific">Rothia nasimurium</name>
    <dbReference type="NCBI Taxonomy" id="85336"/>
    <lineage>
        <taxon>Bacteria</taxon>
        <taxon>Bacillati</taxon>
        <taxon>Actinomycetota</taxon>
        <taxon>Actinomycetes</taxon>
        <taxon>Micrococcales</taxon>
        <taxon>Micrococcaceae</taxon>
        <taxon>Rothia</taxon>
    </lineage>
</organism>
<dbReference type="AlphaFoldDB" id="A0A1Y1RRP2"/>
<reference evidence="2 3" key="1">
    <citation type="submission" date="2016-05" db="EMBL/GenBank/DDBJ databases">
        <title>Draft genome sequence of a porcine commensal Rothia nasimurium.</title>
        <authorList>
            <person name="Gaiser R.A."/>
            <person name="Van Baarlen P."/>
            <person name="Wells J.M."/>
        </authorList>
    </citation>
    <scope>NUCLEOTIDE SEQUENCE [LARGE SCALE GENOMIC DNA]</scope>
    <source>
        <strain evidence="2 3">PT-32</strain>
    </source>
</reference>
<protein>
    <recommendedName>
        <fullName evidence="1">Elongation factor G-binding protein C-terminal treble-clef zinc-finger domain-containing protein</fullName>
    </recommendedName>
</protein>
<dbReference type="EMBL" id="LXWF01000011">
    <property type="protein sequence ID" value="ORC22060.1"/>
    <property type="molecule type" value="Genomic_DNA"/>
</dbReference>